<dbReference type="EC" id="3.1.1.1" evidence="6"/>
<accession>V7CIJ4</accession>
<dbReference type="SUPFAM" id="SSF53474">
    <property type="entry name" value="alpha/beta-Hydrolases"/>
    <property type="match status" value="1"/>
</dbReference>
<keyword evidence="5" id="KW-0284">Flavonoid biosynthesis</keyword>
<dbReference type="PANTHER" id="PTHR23024:SF368">
    <property type="entry name" value="2-HYDROXYISOFLAVANONE DEHYDRATASE"/>
    <property type="match status" value="1"/>
</dbReference>
<evidence type="ECO:0000256" key="9">
    <source>
        <dbReference type="ARBA" id="ARBA00052503"/>
    </source>
</evidence>
<dbReference type="OrthoDB" id="408631at2759"/>
<organism evidence="13 14">
    <name type="scientific">Phaseolus vulgaris</name>
    <name type="common">Kidney bean</name>
    <name type="synonym">French bean</name>
    <dbReference type="NCBI Taxonomy" id="3885"/>
    <lineage>
        <taxon>Eukaryota</taxon>
        <taxon>Viridiplantae</taxon>
        <taxon>Streptophyta</taxon>
        <taxon>Embryophyta</taxon>
        <taxon>Tracheophyta</taxon>
        <taxon>Spermatophyta</taxon>
        <taxon>Magnoliopsida</taxon>
        <taxon>eudicotyledons</taxon>
        <taxon>Gunneridae</taxon>
        <taxon>Pentapetalae</taxon>
        <taxon>rosids</taxon>
        <taxon>fabids</taxon>
        <taxon>Fabales</taxon>
        <taxon>Fabaceae</taxon>
        <taxon>Papilionoideae</taxon>
        <taxon>50 kb inversion clade</taxon>
        <taxon>NPAAA clade</taxon>
        <taxon>indigoferoid/millettioid clade</taxon>
        <taxon>Phaseoleae</taxon>
        <taxon>Phaseolus</taxon>
    </lineage>
</organism>
<comment type="catalytic activity">
    <reaction evidence="9">
        <text>2-hydroxy-2,3-dihydrogenistein = genistein + H2O + H(+)</text>
        <dbReference type="Rhea" id="RHEA:36803"/>
        <dbReference type="ChEBI" id="CHEBI:15377"/>
        <dbReference type="ChEBI" id="CHEBI:15378"/>
        <dbReference type="ChEBI" id="CHEBI:31080"/>
        <dbReference type="ChEBI" id="CHEBI:74224"/>
        <dbReference type="EC" id="4.2.1.105"/>
    </reaction>
</comment>
<gene>
    <name evidence="13" type="ORF">PHAVU_002G047500g</name>
</gene>
<evidence type="ECO:0000256" key="11">
    <source>
        <dbReference type="ARBA" id="ARBA00070850"/>
    </source>
</evidence>
<dbReference type="Gene3D" id="3.40.50.1820">
    <property type="entry name" value="alpha/beta hydrolase"/>
    <property type="match status" value="1"/>
</dbReference>
<comment type="catalytic activity">
    <reaction evidence="7">
        <text>(2R,3S)-2,4',7-trihydroxyisoflavanone = daidzein + H2O + H(+)</text>
        <dbReference type="Rhea" id="RHEA:16445"/>
        <dbReference type="ChEBI" id="CHEBI:15377"/>
        <dbReference type="ChEBI" id="CHEBI:15378"/>
        <dbReference type="ChEBI" id="CHEBI:63325"/>
        <dbReference type="ChEBI" id="CHEBI:77764"/>
        <dbReference type="EC" id="4.2.1.105"/>
    </reaction>
</comment>
<comment type="pathway">
    <text evidence="1">Secondary metabolite biosynthesis; flavonoid biosynthesis.</text>
</comment>
<evidence type="ECO:0000256" key="7">
    <source>
        <dbReference type="ARBA" id="ARBA00050575"/>
    </source>
</evidence>
<dbReference type="GO" id="GO:0033987">
    <property type="term" value="F:2-hydroxyisoflavanone dehydratase activity"/>
    <property type="evidence" value="ECO:0007669"/>
    <property type="project" value="UniProtKB-EC"/>
</dbReference>
<evidence type="ECO:0000313" key="13">
    <source>
        <dbReference type="EMBL" id="ESW29153.1"/>
    </source>
</evidence>
<sequence length="365" mass="40361">MWTCLPLGLVELWCIRLEAQPSLFSNSFTLFSLSLYFLSVFPSMANQEKEIVMELLPLIRLYKDGTVDRLLSSPNVPPSVQDPETGVSSKDIVIADDPLVSARIFLPKNHTNPSHKLPIFVYFHGGAFCVESAFSFFVHRYLNILVSQANVIAISVDFRLLPHHPLPAAYQDGWTTLQWIASHAANTAANPEPWLLNYADFNKLYIGGETSGANLAHNLLLRAGDESLQGDLKIFGALLSSPFFWGLVPIGSEPVEGHEQSLAMKVWSLACPDAPGGIDNPWINPCVAGAPSLATLACSKILITITGKDEFRDRNILYHDTIKKSGWKGEVEIFDAGDEEHAFQLFKPETDRAKAMIKHLASFLV</sequence>
<dbReference type="InterPro" id="IPR002168">
    <property type="entry name" value="Lipase_GDXG_HIS_AS"/>
</dbReference>
<evidence type="ECO:0000256" key="3">
    <source>
        <dbReference type="ARBA" id="ARBA00022801"/>
    </source>
</evidence>
<dbReference type="InterPro" id="IPR050466">
    <property type="entry name" value="Carboxylest/Gibb_receptor"/>
</dbReference>
<dbReference type="STRING" id="3885.V7CIJ4"/>
<dbReference type="InterPro" id="IPR029058">
    <property type="entry name" value="AB_hydrolase_fold"/>
</dbReference>
<comment type="similarity">
    <text evidence="2">Belongs to the 'GDXG' lipolytic enzyme family.</text>
</comment>
<proteinExistence type="inferred from homology"/>
<dbReference type="EC" id="4.2.1.105" evidence="10"/>
<dbReference type="Pfam" id="PF07859">
    <property type="entry name" value="Abhydrolase_3"/>
    <property type="match status" value="1"/>
</dbReference>
<dbReference type="GO" id="GO:0009717">
    <property type="term" value="P:isoflavonoid biosynthetic process"/>
    <property type="evidence" value="ECO:0007669"/>
    <property type="project" value="UniProtKB-ARBA"/>
</dbReference>
<evidence type="ECO:0000259" key="12">
    <source>
        <dbReference type="Pfam" id="PF07859"/>
    </source>
</evidence>
<dbReference type="GO" id="GO:0009813">
    <property type="term" value="P:flavonoid biosynthetic process"/>
    <property type="evidence" value="ECO:0007669"/>
    <property type="project" value="UniProtKB-KW"/>
</dbReference>
<evidence type="ECO:0000313" key="14">
    <source>
        <dbReference type="Proteomes" id="UP000000226"/>
    </source>
</evidence>
<dbReference type="PROSITE" id="PS01173">
    <property type="entry name" value="LIPASE_GDXG_HIS"/>
    <property type="match status" value="1"/>
</dbReference>
<evidence type="ECO:0000256" key="10">
    <source>
        <dbReference type="ARBA" id="ARBA00067065"/>
    </source>
</evidence>
<evidence type="ECO:0000256" key="1">
    <source>
        <dbReference type="ARBA" id="ARBA00004966"/>
    </source>
</evidence>
<dbReference type="AlphaFoldDB" id="V7CIJ4"/>
<keyword evidence="14" id="KW-1185">Reference proteome</keyword>
<dbReference type="EMBL" id="CM002289">
    <property type="protein sequence ID" value="ESW29153.1"/>
    <property type="molecule type" value="Genomic_DNA"/>
</dbReference>
<feature type="domain" description="Alpha/beta hydrolase fold-3" evidence="12">
    <location>
        <begin position="120"/>
        <end position="344"/>
    </location>
</feature>
<dbReference type="Gramene" id="ESW29153">
    <property type="protein sequence ID" value="ESW29153"/>
    <property type="gene ID" value="PHAVU_002G047500g"/>
</dbReference>
<evidence type="ECO:0000256" key="6">
    <source>
        <dbReference type="ARBA" id="ARBA00039155"/>
    </source>
</evidence>
<dbReference type="eggNOG" id="KOG1515">
    <property type="taxonomic scope" value="Eukaryota"/>
</dbReference>
<name>V7CIJ4_PHAVU</name>
<reference evidence="14" key="1">
    <citation type="journal article" date="2014" name="Nat. Genet.">
        <title>A reference genome for common bean and genome-wide analysis of dual domestications.</title>
        <authorList>
            <person name="Schmutz J."/>
            <person name="McClean P.E."/>
            <person name="Mamidi S."/>
            <person name="Wu G.A."/>
            <person name="Cannon S.B."/>
            <person name="Grimwood J."/>
            <person name="Jenkins J."/>
            <person name="Shu S."/>
            <person name="Song Q."/>
            <person name="Chavarro C."/>
            <person name="Torres-Torres M."/>
            <person name="Geffroy V."/>
            <person name="Moghaddam S.M."/>
            <person name="Gao D."/>
            <person name="Abernathy B."/>
            <person name="Barry K."/>
            <person name="Blair M."/>
            <person name="Brick M.A."/>
            <person name="Chovatia M."/>
            <person name="Gepts P."/>
            <person name="Goodstein D.M."/>
            <person name="Gonzales M."/>
            <person name="Hellsten U."/>
            <person name="Hyten D.L."/>
            <person name="Jia G."/>
            <person name="Kelly J.D."/>
            <person name="Kudrna D."/>
            <person name="Lee R."/>
            <person name="Richard M.M."/>
            <person name="Miklas P.N."/>
            <person name="Osorno J.M."/>
            <person name="Rodrigues J."/>
            <person name="Thareau V."/>
            <person name="Urrea C.A."/>
            <person name="Wang M."/>
            <person name="Yu Y."/>
            <person name="Zhang M."/>
            <person name="Wing R.A."/>
            <person name="Cregan P.B."/>
            <person name="Rokhsar D.S."/>
            <person name="Jackson S.A."/>
        </authorList>
    </citation>
    <scope>NUCLEOTIDE SEQUENCE [LARGE SCALE GENOMIC DNA]</scope>
    <source>
        <strain evidence="14">cv. G19833</strain>
    </source>
</reference>
<dbReference type="Proteomes" id="UP000000226">
    <property type="component" value="Chromosome 2"/>
</dbReference>
<dbReference type="GO" id="GO:0106435">
    <property type="term" value="F:carboxylesterase activity"/>
    <property type="evidence" value="ECO:0007669"/>
    <property type="project" value="UniProtKB-EC"/>
</dbReference>
<dbReference type="PANTHER" id="PTHR23024">
    <property type="entry name" value="ARYLACETAMIDE DEACETYLASE"/>
    <property type="match status" value="1"/>
</dbReference>
<dbReference type="FunFam" id="3.40.50.1820:FF:000376">
    <property type="entry name" value="Probable carboxylesterase 12"/>
    <property type="match status" value="1"/>
</dbReference>
<evidence type="ECO:0000256" key="8">
    <source>
        <dbReference type="ARBA" id="ARBA00051142"/>
    </source>
</evidence>
<evidence type="ECO:0000256" key="4">
    <source>
        <dbReference type="ARBA" id="ARBA00023239"/>
    </source>
</evidence>
<keyword evidence="4" id="KW-0456">Lyase</keyword>
<protein>
    <recommendedName>
        <fullName evidence="11">2-hydroxyisoflavanone dehydratase</fullName>
        <ecNumber evidence="6">3.1.1.1</ecNumber>
        <ecNumber evidence="10">4.2.1.105</ecNumber>
    </recommendedName>
</protein>
<keyword evidence="3" id="KW-0378">Hydrolase</keyword>
<evidence type="ECO:0000256" key="2">
    <source>
        <dbReference type="ARBA" id="ARBA00010515"/>
    </source>
</evidence>
<comment type="catalytic activity">
    <reaction evidence="8">
        <text>a carboxylic ester + H2O = an alcohol + a carboxylate + H(+)</text>
        <dbReference type="Rhea" id="RHEA:21164"/>
        <dbReference type="ChEBI" id="CHEBI:15377"/>
        <dbReference type="ChEBI" id="CHEBI:15378"/>
        <dbReference type="ChEBI" id="CHEBI:29067"/>
        <dbReference type="ChEBI" id="CHEBI:30879"/>
        <dbReference type="ChEBI" id="CHEBI:33308"/>
        <dbReference type="EC" id="3.1.1.1"/>
    </reaction>
</comment>
<evidence type="ECO:0000256" key="5">
    <source>
        <dbReference type="ARBA" id="ARBA00023241"/>
    </source>
</evidence>
<dbReference type="InterPro" id="IPR013094">
    <property type="entry name" value="AB_hydrolase_3"/>
</dbReference>
<dbReference type="OMA" id="IDNPWIN"/>